<dbReference type="AlphaFoldDB" id="A0A6M8EBI7"/>
<dbReference type="GO" id="GO:0030313">
    <property type="term" value="C:cell envelope"/>
    <property type="evidence" value="ECO:0007669"/>
    <property type="project" value="UniProtKB-SubCell"/>
</dbReference>
<keyword evidence="3 4" id="KW-0732">Signal</keyword>
<dbReference type="EMBL" id="CP042652">
    <property type="protein sequence ID" value="QKE27790.1"/>
    <property type="molecule type" value="Genomic_DNA"/>
</dbReference>
<dbReference type="Gene3D" id="3.40.190.10">
    <property type="entry name" value="Periplasmic binding protein-like II"/>
    <property type="match status" value="3"/>
</dbReference>
<dbReference type="PANTHER" id="PTHR35936:SF34">
    <property type="entry name" value="ABC TRANSPORTER EXTRACELLULAR-BINDING PROTEIN YCKB-RELATED"/>
    <property type="match status" value="1"/>
</dbReference>
<dbReference type="InterPro" id="IPR018313">
    <property type="entry name" value="SBP_3_CS"/>
</dbReference>
<keyword evidence="7" id="KW-1185">Reference proteome</keyword>
<evidence type="ECO:0000313" key="6">
    <source>
        <dbReference type="EMBL" id="QKE27790.1"/>
    </source>
</evidence>
<evidence type="ECO:0000313" key="7">
    <source>
        <dbReference type="Proteomes" id="UP000503483"/>
    </source>
</evidence>
<dbReference type="KEGG" id="paco:AACT_0583"/>
<comment type="subcellular location">
    <subcellularLocation>
        <location evidence="1">Cell envelope</location>
    </subcellularLocation>
</comment>
<feature type="signal peptide" evidence="4">
    <location>
        <begin position="1"/>
        <end position="22"/>
    </location>
</feature>
<dbReference type="SUPFAM" id="SSF53850">
    <property type="entry name" value="Periplasmic binding protein-like II"/>
    <property type="match status" value="1"/>
</dbReference>
<comment type="similarity">
    <text evidence="2">Belongs to the bacterial solute-binding protein 3 family.</text>
</comment>
<evidence type="ECO:0000256" key="1">
    <source>
        <dbReference type="ARBA" id="ARBA00004196"/>
    </source>
</evidence>
<protein>
    <submittedName>
        <fullName evidence="6">Extracellular solute-binding protein</fullName>
    </submittedName>
</protein>
<dbReference type="Pfam" id="PF00497">
    <property type="entry name" value="SBP_bac_3"/>
    <property type="match status" value="1"/>
</dbReference>
<feature type="chain" id="PRO_5026755823" evidence="4">
    <location>
        <begin position="23"/>
        <end position="289"/>
    </location>
</feature>
<reference evidence="6 7" key="1">
    <citation type="submission" date="2019-08" db="EMBL/GenBank/DDBJ databases">
        <title>Complete genome sequence of Arcobacter acticola.</title>
        <authorList>
            <person name="Miller W."/>
        </authorList>
    </citation>
    <scope>NUCLEOTIDE SEQUENCE [LARGE SCALE GENOMIC DNA]</scope>
    <source>
        <strain evidence="6 7">KCTC 52212</strain>
    </source>
</reference>
<gene>
    <name evidence="6" type="ORF">AACT_0583</name>
</gene>
<dbReference type="RefSeq" id="WP_172124819.1">
    <property type="nucleotide sequence ID" value="NZ_CP042652.1"/>
</dbReference>
<feature type="domain" description="Solute-binding protein family 3/N-terminal" evidence="5">
    <location>
        <begin position="32"/>
        <end position="82"/>
    </location>
</feature>
<proteinExistence type="inferred from homology"/>
<dbReference type="PROSITE" id="PS01039">
    <property type="entry name" value="SBP_BACTERIAL_3"/>
    <property type="match status" value="1"/>
</dbReference>
<dbReference type="Proteomes" id="UP000503483">
    <property type="component" value="Chromosome"/>
</dbReference>
<name>A0A6M8EBI7_9BACT</name>
<evidence type="ECO:0000256" key="4">
    <source>
        <dbReference type="SAM" id="SignalP"/>
    </source>
</evidence>
<evidence type="ECO:0000259" key="5">
    <source>
        <dbReference type="Pfam" id="PF00497"/>
    </source>
</evidence>
<evidence type="ECO:0000256" key="2">
    <source>
        <dbReference type="ARBA" id="ARBA00010333"/>
    </source>
</evidence>
<sequence>MKNILKLSALTLILAINLFARSIDDIKASGEIVIAVYENFPPYSYIEDGVEKGIDIELGKKVAASLNVKPLWYFTGFDENLAGDLRNTIWRGNLIHKTKADIMFRIPYDYDYLRMTDISTGELENERVTIKGPYQSEKWIIATNKEVIPQIKTLAIFAYQTIGVEIDMLPDLHLSGFARGLLQRNIKHYTNFQDAVNDFKSGKLDAIAGLKSQIEYLIDYKNNKDKYYLSQDIPQMKSQWDLATAVSSSYRDLSYHVDGVLDEAYKDGEIKKIFESFGVEYLPPIAKTQ</sequence>
<evidence type="ECO:0000256" key="3">
    <source>
        <dbReference type="ARBA" id="ARBA00022729"/>
    </source>
</evidence>
<dbReference type="InterPro" id="IPR001638">
    <property type="entry name" value="Solute-binding_3/MltF_N"/>
</dbReference>
<dbReference type="PANTHER" id="PTHR35936">
    <property type="entry name" value="MEMBRANE-BOUND LYTIC MUREIN TRANSGLYCOSYLASE F"/>
    <property type="match status" value="1"/>
</dbReference>
<organism evidence="6 7">
    <name type="scientific">Arcobacter acticola</name>
    <dbReference type="NCBI Taxonomy" id="1849015"/>
    <lineage>
        <taxon>Bacteria</taxon>
        <taxon>Pseudomonadati</taxon>
        <taxon>Campylobacterota</taxon>
        <taxon>Epsilonproteobacteria</taxon>
        <taxon>Campylobacterales</taxon>
        <taxon>Arcobacteraceae</taxon>
        <taxon>Arcobacter</taxon>
    </lineage>
</organism>
<accession>A0A6M8EBI7</accession>